<feature type="domain" description="Fibronectin type III-like" evidence="5">
    <location>
        <begin position="631"/>
        <end position="700"/>
    </location>
</feature>
<evidence type="ECO:0000256" key="3">
    <source>
        <dbReference type="ARBA" id="ARBA00022801"/>
    </source>
</evidence>
<dbReference type="PANTHER" id="PTHR42721:SF3">
    <property type="entry name" value="BETA-D-XYLOSIDASE 5-RELATED"/>
    <property type="match status" value="1"/>
</dbReference>
<dbReference type="Proteomes" id="UP000306630">
    <property type="component" value="Unassembled WGS sequence"/>
</dbReference>
<dbReference type="Gene3D" id="3.20.20.300">
    <property type="entry name" value="Glycoside hydrolase, family 3, N-terminal domain"/>
    <property type="match status" value="1"/>
</dbReference>
<accession>A0A4S2FR57</accession>
<keyword evidence="2 4" id="KW-0732">Signal</keyword>
<dbReference type="Pfam" id="PF01915">
    <property type="entry name" value="Glyco_hydro_3_C"/>
    <property type="match status" value="1"/>
</dbReference>
<feature type="signal peptide" evidence="4">
    <location>
        <begin position="1"/>
        <end position="19"/>
    </location>
</feature>
<organism evidence="6 7">
    <name type="scientific">Muribaculum intestinale</name>
    <dbReference type="NCBI Taxonomy" id="1796646"/>
    <lineage>
        <taxon>Bacteria</taxon>
        <taxon>Pseudomonadati</taxon>
        <taxon>Bacteroidota</taxon>
        <taxon>Bacteroidia</taxon>
        <taxon>Bacteroidales</taxon>
        <taxon>Muribaculaceae</taxon>
        <taxon>Muribaculum</taxon>
    </lineage>
</organism>
<dbReference type="EMBL" id="SRYD01000048">
    <property type="protein sequence ID" value="TGY71608.1"/>
    <property type="molecule type" value="Genomic_DNA"/>
</dbReference>
<dbReference type="PRINTS" id="PR00133">
    <property type="entry name" value="GLHYDRLASE3"/>
</dbReference>
<dbReference type="PANTHER" id="PTHR42721">
    <property type="entry name" value="SUGAR HYDROLASE-RELATED"/>
    <property type="match status" value="1"/>
</dbReference>
<proteinExistence type="inferred from homology"/>
<comment type="caution">
    <text evidence="6">The sequence shown here is derived from an EMBL/GenBank/DDBJ whole genome shotgun (WGS) entry which is preliminary data.</text>
</comment>
<dbReference type="InterPro" id="IPR017853">
    <property type="entry name" value="GH"/>
</dbReference>
<dbReference type="GO" id="GO:0046556">
    <property type="term" value="F:alpha-L-arabinofuranosidase activity"/>
    <property type="evidence" value="ECO:0007669"/>
    <property type="project" value="TreeGrafter"/>
</dbReference>
<comment type="similarity">
    <text evidence="1">Belongs to the glycosyl hydrolase 3 family.</text>
</comment>
<dbReference type="SUPFAM" id="SSF52279">
    <property type="entry name" value="Beta-D-glucan exohydrolase, C-terminal domain"/>
    <property type="match status" value="1"/>
</dbReference>
<dbReference type="InterPro" id="IPR002772">
    <property type="entry name" value="Glyco_hydro_3_C"/>
</dbReference>
<dbReference type="InterPro" id="IPR044993">
    <property type="entry name" value="BXL"/>
</dbReference>
<evidence type="ECO:0000256" key="2">
    <source>
        <dbReference type="ARBA" id="ARBA00022729"/>
    </source>
</evidence>
<dbReference type="InterPro" id="IPR026891">
    <property type="entry name" value="Fn3-like"/>
</dbReference>
<protein>
    <submittedName>
        <fullName evidence="6">Glycoside hydrolase family 3 protein</fullName>
    </submittedName>
</protein>
<reference evidence="6 7" key="1">
    <citation type="submission" date="2019-04" db="EMBL/GenBank/DDBJ databases">
        <title>Microbes associate with the intestines of laboratory mice.</title>
        <authorList>
            <person name="Navarre W."/>
            <person name="Wong E."/>
            <person name="Huang K."/>
            <person name="Tropini C."/>
            <person name="Ng K."/>
            <person name="Yu B."/>
        </authorList>
    </citation>
    <scope>NUCLEOTIDE SEQUENCE [LARGE SCALE GENOMIC DNA]</scope>
    <source>
        <strain evidence="6 7">NM06_A21</strain>
    </source>
</reference>
<dbReference type="Gene3D" id="2.60.40.10">
    <property type="entry name" value="Immunoglobulins"/>
    <property type="match status" value="1"/>
</dbReference>
<dbReference type="Pfam" id="PF00933">
    <property type="entry name" value="Glyco_hydro_3"/>
    <property type="match status" value="1"/>
</dbReference>
<dbReference type="SMART" id="SM01217">
    <property type="entry name" value="Fn3_like"/>
    <property type="match status" value="1"/>
</dbReference>
<dbReference type="Pfam" id="PF14310">
    <property type="entry name" value="Fn3-like"/>
    <property type="match status" value="1"/>
</dbReference>
<dbReference type="SUPFAM" id="SSF51445">
    <property type="entry name" value="(Trans)glycosidases"/>
    <property type="match status" value="1"/>
</dbReference>
<dbReference type="RefSeq" id="WP_135993637.1">
    <property type="nucleotide sequence ID" value="NZ_CARMWJ010000041.1"/>
</dbReference>
<gene>
    <name evidence="6" type="ORF">E5333_11185</name>
</gene>
<keyword evidence="3 6" id="KW-0378">Hydrolase</keyword>
<dbReference type="GO" id="GO:0009044">
    <property type="term" value="F:xylan 1,4-beta-xylosidase activity"/>
    <property type="evidence" value="ECO:0007669"/>
    <property type="project" value="InterPro"/>
</dbReference>
<evidence type="ECO:0000256" key="1">
    <source>
        <dbReference type="ARBA" id="ARBA00005336"/>
    </source>
</evidence>
<evidence type="ECO:0000256" key="4">
    <source>
        <dbReference type="SAM" id="SignalP"/>
    </source>
</evidence>
<dbReference type="InterPro" id="IPR013783">
    <property type="entry name" value="Ig-like_fold"/>
</dbReference>
<evidence type="ECO:0000313" key="6">
    <source>
        <dbReference type="EMBL" id="TGY71608.1"/>
    </source>
</evidence>
<name>A0A4S2FR57_9BACT</name>
<dbReference type="GO" id="GO:0031222">
    <property type="term" value="P:arabinan catabolic process"/>
    <property type="evidence" value="ECO:0007669"/>
    <property type="project" value="TreeGrafter"/>
</dbReference>
<dbReference type="InterPro" id="IPR036962">
    <property type="entry name" value="Glyco_hydro_3_N_sf"/>
</dbReference>
<sequence length="712" mass="78713">MKRTIITMWMAGATLLSSAQDAPLMPYQNPSLSFEERADDLLSRLTLEEKASLMRDSSPAIPRLGIPEWHWWSEALHGVGRNGTATVFPITMQMASTFDDALVERIFTAVSDEGRAKNSIAKRAGRLDNNRCMSFWTPNINIFRDPRWGRGQETYGEDPYLTGRMGVAVVKGLQGPDSTRYRKAYACAKHFAVHSGPEWNRHTFNVNNISERDLRETYLPAFRELVQEADVREVMCAYQRYNDHPCCGSNELIGQILRGEWGYRWLVVSDCGAVSDFLPGRHGTSDDPQAAAADAVLTGTDLECGVEYRHIPAAVERGDLSEADVDRSLRRLLIGRMELGDFDPDSIVPWTSIPPTVVASFPHRMLALEAARKGTVLLQNNGILPLDRGTKVALIGPSAADSVAMWGNYNGFPVHTVTLSEALANRLGSNLYYARGVDYVKPLEGESGNIDMERVMDADVVIFSGGITPALEGEEMPVDLPGFYRGDRQSIELPDVQRKLIRRLHDMGKKVVMANNSGSAVALAPESEICDAIIQGWYGGELGGEAVAEIIFGEVNPSGKLPVTFYRSDADLPDFEDYSMRGRTYRYFQGDALYPFGHGLSYTTFAVGKPVYKDGKVTVEVANTGSRAGDEVVQIYIRRVDDIAGPQKSLRAFRRVSLLPGEKKRVVIDMPRESFTCWDEATRSMRVVHGSYLLMAGSSSADISAPVAVKIK</sequence>
<dbReference type="Gene3D" id="3.40.50.1700">
    <property type="entry name" value="Glycoside hydrolase family 3 C-terminal domain"/>
    <property type="match status" value="1"/>
</dbReference>
<dbReference type="GO" id="GO:0045493">
    <property type="term" value="P:xylan catabolic process"/>
    <property type="evidence" value="ECO:0007669"/>
    <property type="project" value="InterPro"/>
</dbReference>
<feature type="chain" id="PRO_5020922560" evidence="4">
    <location>
        <begin position="20"/>
        <end position="712"/>
    </location>
</feature>
<dbReference type="InterPro" id="IPR036881">
    <property type="entry name" value="Glyco_hydro_3_C_sf"/>
</dbReference>
<dbReference type="InterPro" id="IPR001764">
    <property type="entry name" value="Glyco_hydro_3_N"/>
</dbReference>
<evidence type="ECO:0000259" key="5">
    <source>
        <dbReference type="SMART" id="SM01217"/>
    </source>
</evidence>
<evidence type="ECO:0000313" key="7">
    <source>
        <dbReference type="Proteomes" id="UP000306630"/>
    </source>
</evidence>
<dbReference type="AlphaFoldDB" id="A0A4S2FR57"/>